<dbReference type="EMBL" id="CM042062">
    <property type="protein sequence ID" value="KAI3669117.1"/>
    <property type="molecule type" value="Genomic_DNA"/>
</dbReference>
<reference evidence="1 2" key="2">
    <citation type="journal article" date="2022" name="Mol. Ecol. Resour.">
        <title>The genomes of chicory, endive, great burdock and yacon provide insights into Asteraceae paleo-polyploidization history and plant inulin production.</title>
        <authorList>
            <person name="Fan W."/>
            <person name="Wang S."/>
            <person name="Wang H."/>
            <person name="Wang A."/>
            <person name="Jiang F."/>
            <person name="Liu H."/>
            <person name="Zhao H."/>
            <person name="Xu D."/>
            <person name="Zhang Y."/>
        </authorList>
    </citation>
    <scope>NUCLEOTIDE SEQUENCE [LARGE SCALE GENOMIC DNA]</scope>
    <source>
        <strain evidence="2">cv. Niubang</strain>
    </source>
</reference>
<evidence type="ECO:0000313" key="2">
    <source>
        <dbReference type="Proteomes" id="UP001055879"/>
    </source>
</evidence>
<evidence type="ECO:0000313" key="1">
    <source>
        <dbReference type="EMBL" id="KAI3669117.1"/>
    </source>
</evidence>
<name>A0ACB8XM75_ARCLA</name>
<keyword evidence="2" id="KW-1185">Reference proteome</keyword>
<organism evidence="1 2">
    <name type="scientific">Arctium lappa</name>
    <name type="common">Greater burdock</name>
    <name type="synonym">Lappa major</name>
    <dbReference type="NCBI Taxonomy" id="4217"/>
    <lineage>
        <taxon>Eukaryota</taxon>
        <taxon>Viridiplantae</taxon>
        <taxon>Streptophyta</taxon>
        <taxon>Embryophyta</taxon>
        <taxon>Tracheophyta</taxon>
        <taxon>Spermatophyta</taxon>
        <taxon>Magnoliopsida</taxon>
        <taxon>eudicotyledons</taxon>
        <taxon>Gunneridae</taxon>
        <taxon>Pentapetalae</taxon>
        <taxon>asterids</taxon>
        <taxon>campanulids</taxon>
        <taxon>Asterales</taxon>
        <taxon>Asteraceae</taxon>
        <taxon>Carduoideae</taxon>
        <taxon>Cardueae</taxon>
        <taxon>Arctiinae</taxon>
        <taxon>Arctium</taxon>
    </lineage>
</organism>
<proteinExistence type="predicted"/>
<sequence length="100" mass="11328">MAHGHWNLVWFEEVESPIDFATSAKVHRGSTFLLTSCLLDLDELDEGFSEITMAEPSSDVMVDCCLCEFGSCLSKFDRCFNESDHGLSEFDRCLNEVDHQ</sequence>
<accession>A0ACB8XM75</accession>
<protein>
    <submittedName>
        <fullName evidence="1">Uncharacterized protein</fullName>
    </submittedName>
</protein>
<comment type="caution">
    <text evidence="1">The sequence shown here is derived from an EMBL/GenBank/DDBJ whole genome shotgun (WGS) entry which is preliminary data.</text>
</comment>
<dbReference type="Proteomes" id="UP001055879">
    <property type="component" value="Linkage Group LG16"/>
</dbReference>
<gene>
    <name evidence="1" type="ORF">L6452_40340</name>
</gene>
<reference evidence="2" key="1">
    <citation type="journal article" date="2022" name="Mol. Ecol. Resour.">
        <title>The genomes of chicory, endive, great burdock and yacon provide insights into Asteraceae palaeo-polyploidization history and plant inulin production.</title>
        <authorList>
            <person name="Fan W."/>
            <person name="Wang S."/>
            <person name="Wang H."/>
            <person name="Wang A."/>
            <person name="Jiang F."/>
            <person name="Liu H."/>
            <person name="Zhao H."/>
            <person name="Xu D."/>
            <person name="Zhang Y."/>
        </authorList>
    </citation>
    <scope>NUCLEOTIDE SEQUENCE [LARGE SCALE GENOMIC DNA]</scope>
    <source>
        <strain evidence="2">cv. Niubang</strain>
    </source>
</reference>